<accession>A0ABT3BP62</accession>
<comment type="caution">
    <text evidence="3">The sequence shown here is derived from an EMBL/GenBank/DDBJ whole genome shotgun (WGS) entry which is preliminary data.</text>
</comment>
<evidence type="ECO:0000313" key="4">
    <source>
        <dbReference type="Proteomes" id="UP001207252"/>
    </source>
</evidence>
<evidence type="ECO:0000313" key="3">
    <source>
        <dbReference type="EMBL" id="MCV3754026.1"/>
    </source>
</evidence>
<dbReference type="InterPro" id="IPR035325">
    <property type="entry name" value="DUF5385"/>
</dbReference>
<keyword evidence="4" id="KW-1185">Reference proteome</keyword>
<protein>
    <submittedName>
        <fullName evidence="3">DUF5385 domain-containing protein</fullName>
    </submittedName>
</protein>
<keyword evidence="2" id="KW-0812">Transmembrane</keyword>
<dbReference type="Proteomes" id="UP001207252">
    <property type="component" value="Unassembled WGS sequence"/>
</dbReference>
<feature type="region of interest" description="Disordered" evidence="1">
    <location>
        <begin position="202"/>
        <end position="238"/>
    </location>
</feature>
<evidence type="ECO:0000256" key="2">
    <source>
        <dbReference type="SAM" id="Phobius"/>
    </source>
</evidence>
<proteinExistence type="predicted"/>
<sequence length="238" mass="28445">MINNVIHSILQAEQQGGGNKMMFMLIILIPIVIVIFFVIKKRKKQNAQPTYVGNKTSKDANEVWLTVKKYLRDINDKGKEVIDSYVVRRPDPHNVGQMTKLQREDYKREMNDLKALKTTNPTLYREEMKRIKKEKTARPKELYVVLFTTRNAKTFVVDEPRAFECEVKNIKINKKETKREIEIVRPLNYDLEYRWIKEMKDRDDKMQQKQLEADRKRQMKAQARLEKQKNKDKKNKSK</sequence>
<organism evidence="3 4">
    <name type="scientific">Ureaplasma zalophigenitalium</name>
    <dbReference type="NCBI Taxonomy" id="907723"/>
    <lineage>
        <taxon>Bacteria</taxon>
        <taxon>Bacillati</taxon>
        <taxon>Mycoplasmatota</taxon>
        <taxon>Mycoplasmoidales</taxon>
        <taxon>Mycoplasmoidaceae</taxon>
        <taxon>Ureaplasma</taxon>
    </lineage>
</organism>
<dbReference type="Pfam" id="PF17359">
    <property type="entry name" value="DUF5385"/>
    <property type="match status" value="1"/>
</dbReference>
<name>A0ABT3BP62_9BACT</name>
<feature type="transmembrane region" description="Helical" evidence="2">
    <location>
        <begin position="21"/>
        <end position="39"/>
    </location>
</feature>
<reference evidence="3 4" key="1">
    <citation type="journal article" date="2020" name="Int. J. Syst. Evol. Microbiol.">
        <title>Ureaplasma miroungigenitalium sp. nov. isolated from northern elephant seals (Mirounga angustirostris) and Ureaplasma zalophigenitalium sp. nov. isolated from California sea lions (Zalophus californianus).</title>
        <authorList>
            <person name="Volokhov D.V."/>
            <person name="Gulland F.M."/>
            <person name="Gao Y."/>
            <person name="Chizhikov V.E."/>
        </authorList>
    </citation>
    <scope>NUCLEOTIDE SEQUENCE [LARGE SCALE GENOMIC DNA]</scope>
    <source>
        <strain evidence="3 4">CSL7644-GEN</strain>
    </source>
</reference>
<evidence type="ECO:0000256" key="1">
    <source>
        <dbReference type="SAM" id="MobiDB-lite"/>
    </source>
</evidence>
<feature type="compositionally biased region" description="Basic and acidic residues" evidence="1">
    <location>
        <begin position="202"/>
        <end position="216"/>
    </location>
</feature>
<dbReference type="EMBL" id="JAOXHJ010000002">
    <property type="protein sequence ID" value="MCV3754026.1"/>
    <property type="molecule type" value="Genomic_DNA"/>
</dbReference>
<keyword evidence="2" id="KW-1133">Transmembrane helix</keyword>
<dbReference type="RefSeq" id="WP_263817830.1">
    <property type="nucleotide sequence ID" value="NZ_JAOXHJ010000002.1"/>
</dbReference>
<keyword evidence="2" id="KW-0472">Membrane</keyword>
<gene>
    <name evidence="3" type="ORF">OF365_01435</name>
</gene>